<organism evidence="1 2">
    <name type="scientific">Gigaspora margarita</name>
    <dbReference type="NCBI Taxonomy" id="4874"/>
    <lineage>
        <taxon>Eukaryota</taxon>
        <taxon>Fungi</taxon>
        <taxon>Fungi incertae sedis</taxon>
        <taxon>Mucoromycota</taxon>
        <taxon>Glomeromycotina</taxon>
        <taxon>Glomeromycetes</taxon>
        <taxon>Diversisporales</taxon>
        <taxon>Gigasporaceae</taxon>
        <taxon>Gigaspora</taxon>
    </lineage>
</organism>
<evidence type="ECO:0000313" key="2">
    <source>
        <dbReference type="Proteomes" id="UP000439903"/>
    </source>
</evidence>
<dbReference type="EMBL" id="WTPW01000443">
    <property type="protein sequence ID" value="KAF0511004.1"/>
    <property type="molecule type" value="Genomic_DNA"/>
</dbReference>
<proteinExistence type="predicted"/>
<dbReference type="OrthoDB" id="2476641at2759"/>
<gene>
    <name evidence="1" type="ORF">F8M41_018350</name>
</gene>
<dbReference type="AlphaFoldDB" id="A0A8H4ALP2"/>
<dbReference type="Proteomes" id="UP000439903">
    <property type="component" value="Unassembled WGS sequence"/>
</dbReference>
<accession>A0A8H4ALP2</accession>
<keyword evidence="2" id="KW-1185">Reference proteome</keyword>
<protein>
    <submittedName>
        <fullName evidence="1">Uncharacterized protein</fullName>
    </submittedName>
</protein>
<sequence>MNLLFMTTQLVIDRFHLIASQKGERLLYIAGGQYNLMDPYSLETTIDASDLFENIEEDQIQEPYIIRSDKIIYFIDGKLSIKELAPVNSDDWIKFLRKEFGDKQKLKLKDLSSRFENLTSGRILPASSYETIIKNLDIKFGDKELFNVFLKSNIKDKFYLTCYGKDLMKTLIEQKDDKWIRYLGHNCINKCLQRVTVT</sequence>
<comment type="caution">
    <text evidence="1">The sequence shown here is derived from an EMBL/GenBank/DDBJ whole genome shotgun (WGS) entry which is preliminary data.</text>
</comment>
<evidence type="ECO:0000313" key="1">
    <source>
        <dbReference type="EMBL" id="KAF0511004.1"/>
    </source>
</evidence>
<name>A0A8H4ALP2_GIGMA</name>
<reference evidence="1 2" key="1">
    <citation type="journal article" date="2019" name="Environ. Microbiol.">
        <title>At the nexus of three kingdoms: the genome of the mycorrhizal fungus Gigaspora margarita provides insights into plant, endobacterial and fungal interactions.</title>
        <authorList>
            <person name="Venice F."/>
            <person name="Ghignone S."/>
            <person name="Salvioli di Fossalunga A."/>
            <person name="Amselem J."/>
            <person name="Novero M."/>
            <person name="Xianan X."/>
            <person name="Sedzielewska Toro K."/>
            <person name="Morin E."/>
            <person name="Lipzen A."/>
            <person name="Grigoriev I.V."/>
            <person name="Henrissat B."/>
            <person name="Martin F.M."/>
            <person name="Bonfante P."/>
        </authorList>
    </citation>
    <scope>NUCLEOTIDE SEQUENCE [LARGE SCALE GENOMIC DNA]</scope>
    <source>
        <strain evidence="1 2">BEG34</strain>
    </source>
</reference>